<name>A0A7W9TK94_CASDE</name>
<dbReference type="Proteomes" id="UP000541136">
    <property type="component" value="Unassembled WGS sequence"/>
</dbReference>
<protein>
    <submittedName>
        <fullName evidence="1">Uncharacterized protein</fullName>
    </submittedName>
</protein>
<comment type="caution">
    <text evidence="1">The sequence shown here is derived from an EMBL/GenBank/DDBJ whole genome shotgun (WGS) entry which is preliminary data.</text>
</comment>
<dbReference type="EMBL" id="JACHIB010000002">
    <property type="protein sequence ID" value="MBB6082240.1"/>
    <property type="molecule type" value="Genomic_DNA"/>
</dbReference>
<proteinExistence type="predicted"/>
<evidence type="ECO:0000313" key="2">
    <source>
        <dbReference type="Proteomes" id="UP000541136"/>
    </source>
</evidence>
<dbReference type="RefSeq" id="WP_151025422.1">
    <property type="nucleotide sequence ID" value="NZ_JACHIB010000002.1"/>
</dbReference>
<dbReference type="AlphaFoldDB" id="A0A7W9TK94"/>
<accession>A0A7W9TK94</accession>
<reference evidence="1 2" key="1">
    <citation type="submission" date="2020-08" db="EMBL/GenBank/DDBJ databases">
        <title>Genomic Encyclopedia of Type Strains, Phase IV (KMG-IV): sequencing the most valuable type-strain genomes for metagenomic binning, comparative biology and taxonomic classification.</title>
        <authorList>
            <person name="Goeker M."/>
        </authorList>
    </citation>
    <scope>NUCLEOTIDE SEQUENCE [LARGE SCALE GENOMIC DNA]</scope>
    <source>
        <strain evidence="1 2">DSM 12141</strain>
    </source>
</reference>
<organism evidence="1 2">
    <name type="scientific">Castellaniella defragrans</name>
    <name type="common">Alcaligenes defragrans</name>
    <dbReference type="NCBI Taxonomy" id="75697"/>
    <lineage>
        <taxon>Bacteria</taxon>
        <taxon>Pseudomonadati</taxon>
        <taxon>Pseudomonadota</taxon>
        <taxon>Betaproteobacteria</taxon>
        <taxon>Burkholderiales</taxon>
        <taxon>Alcaligenaceae</taxon>
        <taxon>Castellaniella</taxon>
    </lineage>
</organism>
<evidence type="ECO:0000313" key="1">
    <source>
        <dbReference type="EMBL" id="MBB6082240.1"/>
    </source>
</evidence>
<gene>
    <name evidence="1" type="ORF">HNR28_000260</name>
</gene>
<sequence length="333" mass="37645">MVDVKNESTITIWDGCDPTVSEAIGQLQDRWHPYSKYSKRYPIVRLIQELIDPAVAAYTTTLPQRYLSHVPGAGTGVSLSGIIRLVGLDAMVRVQRQLLRQFVKTADRQSARDQRFVATLETLIELVEDCACKRPAKSRVRTTRLNGERRQGFCRFCGSLTELTLYADGSDTPKANDLEEELRLSSQYCLDHRPRLPSGAWNPAYRQAKRSVAQFDLELARLNRQCAKRSTPHAAASGDPLVDDYFFHYMLGQTLQPADIAELRNLARLMVDSKLSDTKKRILMLHRWGLNQSEIAEQLLGKGQRPLTRQAVSKAIASIPNSFHLKQPKRSGR</sequence>